<accession>A0A5B2TJG0</accession>
<protein>
    <submittedName>
        <fullName evidence="7">MFS transporter</fullName>
    </submittedName>
</protein>
<feature type="transmembrane region" description="Helical" evidence="5">
    <location>
        <begin position="289"/>
        <end position="310"/>
    </location>
</feature>
<keyword evidence="2 5" id="KW-1133">Transmembrane helix</keyword>
<dbReference type="EMBL" id="VUKA01000001">
    <property type="protein sequence ID" value="KAA2214647.1"/>
    <property type="molecule type" value="Genomic_DNA"/>
</dbReference>
<evidence type="ECO:0000256" key="2">
    <source>
        <dbReference type="ARBA" id="ARBA00022989"/>
    </source>
</evidence>
<feature type="transmembrane region" description="Helical" evidence="5">
    <location>
        <begin position="322"/>
        <end position="343"/>
    </location>
</feature>
<dbReference type="PANTHER" id="PTHR23521">
    <property type="entry name" value="TRANSPORTER MFS SUPERFAMILY"/>
    <property type="match status" value="1"/>
</dbReference>
<dbReference type="SUPFAM" id="SSF103473">
    <property type="entry name" value="MFS general substrate transporter"/>
    <property type="match status" value="1"/>
</dbReference>
<feature type="domain" description="Major facilitator superfamily (MFS) profile" evidence="6">
    <location>
        <begin position="7"/>
        <end position="378"/>
    </location>
</feature>
<reference evidence="7 8" key="1">
    <citation type="journal article" date="2015" name="Int. J. Syst. Evol. Microbiol.">
        <title>Roseomonas oryzae sp. nov., isolated from paddy rhizosphere soil.</title>
        <authorList>
            <person name="Ramaprasad E.V."/>
            <person name="Sasikala Ch."/>
            <person name="Ramana Ch.V."/>
        </authorList>
    </citation>
    <scope>NUCLEOTIDE SEQUENCE [LARGE SCALE GENOMIC DNA]</scope>
    <source>
        <strain evidence="7 8">KCTC 42542</strain>
    </source>
</reference>
<feature type="transmembrane region" description="Helical" evidence="5">
    <location>
        <begin position="198"/>
        <end position="220"/>
    </location>
</feature>
<dbReference type="InterPro" id="IPR020846">
    <property type="entry name" value="MFS_dom"/>
</dbReference>
<feature type="transmembrane region" description="Helical" evidence="5">
    <location>
        <begin position="71"/>
        <end position="91"/>
    </location>
</feature>
<evidence type="ECO:0000256" key="4">
    <source>
        <dbReference type="SAM" id="MobiDB-lite"/>
    </source>
</evidence>
<dbReference type="InterPro" id="IPR036259">
    <property type="entry name" value="MFS_trans_sf"/>
</dbReference>
<feature type="transmembrane region" description="Helical" evidence="5">
    <location>
        <begin position="37"/>
        <end position="59"/>
    </location>
</feature>
<dbReference type="Gene3D" id="1.20.1250.20">
    <property type="entry name" value="MFS general substrate transporter like domains"/>
    <property type="match status" value="2"/>
</dbReference>
<keyword evidence="8" id="KW-1185">Reference proteome</keyword>
<feature type="transmembrane region" description="Helical" evidence="5">
    <location>
        <begin position="97"/>
        <end position="119"/>
    </location>
</feature>
<evidence type="ECO:0000256" key="1">
    <source>
        <dbReference type="ARBA" id="ARBA00022692"/>
    </source>
</evidence>
<evidence type="ECO:0000313" key="7">
    <source>
        <dbReference type="EMBL" id="KAA2214647.1"/>
    </source>
</evidence>
<feature type="transmembrane region" description="Helical" evidence="5">
    <location>
        <begin position="349"/>
        <end position="372"/>
    </location>
</feature>
<feature type="transmembrane region" description="Helical" evidence="5">
    <location>
        <begin position="265"/>
        <end position="283"/>
    </location>
</feature>
<evidence type="ECO:0000313" key="8">
    <source>
        <dbReference type="Proteomes" id="UP000322110"/>
    </source>
</evidence>
<feature type="region of interest" description="Disordered" evidence="4">
    <location>
        <begin position="383"/>
        <end position="409"/>
    </location>
</feature>
<keyword evidence="3 5" id="KW-0472">Membrane</keyword>
<evidence type="ECO:0000259" key="6">
    <source>
        <dbReference type="PROSITE" id="PS50850"/>
    </source>
</evidence>
<dbReference type="CDD" id="cd17477">
    <property type="entry name" value="MFS_YcaD_like"/>
    <property type="match status" value="1"/>
</dbReference>
<keyword evidence="1 5" id="KW-0812">Transmembrane</keyword>
<sequence>MFSAVRPVRSLLIAIFILMAGGGFISTLVSVRLETAGASALLIGLVGSTYFVGLTLGSLQAATVIRRVGHIRAFASFVSLLSASTLAYGLYQASGFWAALRLIDGFCIAGVYVCLESWLNDRADPAARGSVLGAYMIALYAGQGLGQYLLTISGANPTWPFVMASILLSLAVLPVTLTRASSPVLGDYQALSMRRLYVASPLGMVGAVLAGVALGAFYGLGAVHAQRIGLDLPATAAFMSAVILGGVTLQWPLGWLSDRFDRRMVILAVFAAVTGVAIGITLLGSPGTALLLLGGIFGGLSFALYPLCVAHTNDRLTSAERVGASAGLVLVYSAGAAAGPLAGAASMSALGPAGLFLFIAACAAAATGFGLWRLAARPSPPGELQQSYQALPHTTPMSAGLDPLTEDRS</sequence>
<dbReference type="PROSITE" id="PS50850">
    <property type="entry name" value="MFS"/>
    <property type="match status" value="1"/>
</dbReference>
<dbReference type="InterPro" id="IPR011701">
    <property type="entry name" value="MFS"/>
</dbReference>
<comment type="caution">
    <text evidence="7">The sequence shown here is derived from an EMBL/GenBank/DDBJ whole genome shotgun (WGS) entry which is preliminary data.</text>
</comment>
<dbReference type="GO" id="GO:0022857">
    <property type="term" value="F:transmembrane transporter activity"/>
    <property type="evidence" value="ECO:0007669"/>
    <property type="project" value="InterPro"/>
</dbReference>
<dbReference type="InterPro" id="IPR047200">
    <property type="entry name" value="MFS_YcaD-like"/>
</dbReference>
<evidence type="ECO:0000256" key="3">
    <source>
        <dbReference type="ARBA" id="ARBA00023136"/>
    </source>
</evidence>
<feature type="transmembrane region" description="Helical" evidence="5">
    <location>
        <begin position="158"/>
        <end position="177"/>
    </location>
</feature>
<feature type="transmembrane region" description="Helical" evidence="5">
    <location>
        <begin position="12"/>
        <end position="31"/>
    </location>
</feature>
<gene>
    <name evidence="7" type="ORF">F0Q34_02815</name>
</gene>
<evidence type="ECO:0000256" key="5">
    <source>
        <dbReference type="SAM" id="Phobius"/>
    </source>
</evidence>
<dbReference type="OrthoDB" id="9810614at2"/>
<dbReference type="Pfam" id="PF07690">
    <property type="entry name" value="MFS_1"/>
    <property type="match status" value="1"/>
</dbReference>
<dbReference type="GO" id="GO:0005886">
    <property type="term" value="C:plasma membrane"/>
    <property type="evidence" value="ECO:0007669"/>
    <property type="project" value="TreeGrafter"/>
</dbReference>
<dbReference type="AlphaFoldDB" id="A0A5B2TJG0"/>
<feature type="transmembrane region" description="Helical" evidence="5">
    <location>
        <begin position="232"/>
        <end position="253"/>
    </location>
</feature>
<dbReference type="Proteomes" id="UP000322110">
    <property type="component" value="Unassembled WGS sequence"/>
</dbReference>
<proteinExistence type="predicted"/>
<organism evidence="7 8">
    <name type="scientific">Teichococcus oryzae</name>
    <dbReference type="NCBI Taxonomy" id="1608942"/>
    <lineage>
        <taxon>Bacteria</taxon>
        <taxon>Pseudomonadati</taxon>
        <taxon>Pseudomonadota</taxon>
        <taxon>Alphaproteobacteria</taxon>
        <taxon>Acetobacterales</taxon>
        <taxon>Roseomonadaceae</taxon>
        <taxon>Roseomonas</taxon>
    </lineage>
</organism>
<name>A0A5B2TJG0_9PROT</name>
<dbReference type="PANTHER" id="PTHR23521:SF3">
    <property type="entry name" value="MFS TRANSPORTER"/>
    <property type="match status" value="1"/>
</dbReference>
<feature type="transmembrane region" description="Helical" evidence="5">
    <location>
        <begin position="131"/>
        <end position="152"/>
    </location>
</feature>